<dbReference type="OrthoDB" id="4840990at2759"/>
<dbReference type="EMBL" id="MJBS01000228">
    <property type="protein sequence ID" value="OHE90716.1"/>
    <property type="molecule type" value="Genomic_DNA"/>
</dbReference>
<organism evidence="1 2">
    <name type="scientific">Colletotrichum orchidophilum</name>
    <dbReference type="NCBI Taxonomy" id="1209926"/>
    <lineage>
        <taxon>Eukaryota</taxon>
        <taxon>Fungi</taxon>
        <taxon>Dikarya</taxon>
        <taxon>Ascomycota</taxon>
        <taxon>Pezizomycotina</taxon>
        <taxon>Sordariomycetes</taxon>
        <taxon>Hypocreomycetidae</taxon>
        <taxon>Glomerellales</taxon>
        <taxon>Glomerellaceae</taxon>
        <taxon>Colletotrichum</taxon>
    </lineage>
</organism>
<reference evidence="1 2" key="1">
    <citation type="submission" date="2016-09" db="EMBL/GenBank/DDBJ databases">
        <authorList>
            <person name="Capua I."/>
            <person name="De Benedictis P."/>
            <person name="Joannis T."/>
            <person name="Lombin L.H."/>
            <person name="Cattoli G."/>
        </authorList>
    </citation>
    <scope>NUCLEOTIDE SEQUENCE [LARGE SCALE GENOMIC DNA]</scope>
    <source>
        <strain evidence="1 2">IMI 309357</strain>
    </source>
</reference>
<gene>
    <name evidence="1" type="ORF">CORC01_13998</name>
</gene>
<sequence length="229" mass="25265">MKPRPISPSTKPNDPAAFAKLSAPKAVYIDHSSQLHITLESQCHTITASNQGQTVACGFAPSPPQTPGHLIIVPAPHLVAILASSWPWKWHSQQHLLAPFRQQLHIPSSVVAPFVRHTATTAAACIRLQQHTTAPPHLFFLPTSPTLFLSLHFCSNTSGLTATPKNQTCIMFALLQTLLEFNSHVTLFQRMMFLFSFCLSGIILAVQASQAGEPDHLRIQWTRLTEQSR</sequence>
<dbReference type="AlphaFoldDB" id="A0A1G4ANN6"/>
<evidence type="ECO:0000313" key="2">
    <source>
        <dbReference type="Proteomes" id="UP000176998"/>
    </source>
</evidence>
<dbReference type="GeneID" id="34567122"/>
<proteinExistence type="predicted"/>
<protein>
    <submittedName>
        <fullName evidence="1">Uncharacterized protein</fullName>
    </submittedName>
</protein>
<dbReference type="RefSeq" id="XP_022467892.1">
    <property type="nucleotide sequence ID" value="XM_022625612.1"/>
</dbReference>
<name>A0A1G4ANN6_9PEZI</name>
<keyword evidence="2" id="KW-1185">Reference proteome</keyword>
<dbReference type="Proteomes" id="UP000176998">
    <property type="component" value="Unassembled WGS sequence"/>
</dbReference>
<evidence type="ECO:0000313" key="1">
    <source>
        <dbReference type="EMBL" id="OHE90716.1"/>
    </source>
</evidence>
<comment type="caution">
    <text evidence="1">The sequence shown here is derived from an EMBL/GenBank/DDBJ whole genome shotgun (WGS) entry which is preliminary data.</text>
</comment>
<accession>A0A1G4ANN6</accession>